<sequence>MPGVSALGEVIEEFAPAGRVLELACGPGVWTPLLARHADEVTAVDASPEMLARAAARVDERVRWVEADVFGWRPDGVFDVVFFGFWLSHVPRERFAEFWAMVAGCLAPGGRVLFVDDALRTAEELVEGVESTTIRRWAGDGGVHRAVKVAYRPDELSRELAGLGWSVEVRLTEWPFYWGAGRPGA</sequence>
<dbReference type="PANTHER" id="PTHR43861">
    <property type="entry name" value="TRANS-ACONITATE 2-METHYLTRANSFERASE-RELATED"/>
    <property type="match status" value="1"/>
</dbReference>
<dbReference type="InterPro" id="IPR041698">
    <property type="entry name" value="Methyltransf_25"/>
</dbReference>
<dbReference type="EMBL" id="SMKS01000142">
    <property type="protein sequence ID" value="TDC98003.1"/>
    <property type="molecule type" value="Genomic_DNA"/>
</dbReference>
<evidence type="ECO:0000259" key="3">
    <source>
        <dbReference type="Pfam" id="PF13649"/>
    </source>
</evidence>
<dbReference type="PANTHER" id="PTHR43861:SF1">
    <property type="entry name" value="TRANS-ACONITATE 2-METHYLTRANSFERASE"/>
    <property type="match status" value="1"/>
</dbReference>
<gene>
    <name evidence="4" type="ORF">E1181_31070</name>
</gene>
<dbReference type="InterPro" id="IPR029063">
    <property type="entry name" value="SAM-dependent_MTases_sf"/>
</dbReference>
<dbReference type="GO" id="GO:0032259">
    <property type="term" value="P:methylation"/>
    <property type="evidence" value="ECO:0007669"/>
    <property type="project" value="UniProtKB-KW"/>
</dbReference>
<protein>
    <submittedName>
        <fullName evidence="4">Class I SAM-dependent methyltransferase</fullName>
    </submittedName>
</protein>
<accession>A0A4R4V8I9</accession>
<dbReference type="AlphaFoldDB" id="A0A4R4V8I9"/>
<proteinExistence type="predicted"/>
<keyword evidence="2 4" id="KW-0808">Transferase</keyword>
<dbReference type="OrthoDB" id="3568407at2"/>
<organism evidence="4 5">
    <name type="scientific">Saccharopolyspora terrae</name>
    <dbReference type="NCBI Taxonomy" id="2530384"/>
    <lineage>
        <taxon>Bacteria</taxon>
        <taxon>Bacillati</taxon>
        <taxon>Actinomycetota</taxon>
        <taxon>Actinomycetes</taxon>
        <taxon>Pseudonocardiales</taxon>
        <taxon>Pseudonocardiaceae</taxon>
        <taxon>Saccharopolyspora</taxon>
    </lineage>
</organism>
<name>A0A4R4V8I9_9PSEU</name>
<keyword evidence="1 4" id="KW-0489">Methyltransferase</keyword>
<reference evidence="4 5" key="1">
    <citation type="submission" date="2019-03" db="EMBL/GenBank/DDBJ databases">
        <title>Draft genome sequences of novel Actinobacteria.</title>
        <authorList>
            <person name="Sahin N."/>
            <person name="Ay H."/>
            <person name="Saygin H."/>
        </authorList>
    </citation>
    <scope>NUCLEOTIDE SEQUENCE [LARGE SCALE GENOMIC DNA]</scope>
    <source>
        <strain evidence="4 5">16K309</strain>
    </source>
</reference>
<evidence type="ECO:0000313" key="4">
    <source>
        <dbReference type="EMBL" id="TDC98003.1"/>
    </source>
</evidence>
<dbReference type="SUPFAM" id="SSF53335">
    <property type="entry name" value="S-adenosyl-L-methionine-dependent methyltransferases"/>
    <property type="match status" value="1"/>
</dbReference>
<feature type="domain" description="Methyltransferase" evidence="3">
    <location>
        <begin position="20"/>
        <end position="110"/>
    </location>
</feature>
<keyword evidence="5" id="KW-1185">Reference proteome</keyword>
<evidence type="ECO:0000256" key="2">
    <source>
        <dbReference type="ARBA" id="ARBA00022679"/>
    </source>
</evidence>
<evidence type="ECO:0000313" key="5">
    <source>
        <dbReference type="Proteomes" id="UP000295674"/>
    </source>
</evidence>
<dbReference type="Proteomes" id="UP000295674">
    <property type="component" value="Unassembled WGS sequence"/>
</dbReference>
<dbReference type="Pfam" id="PF13649">
    <property type="entry name" value="Methyltransf_25"/>
    <property type="match status" value="1"/>
</dbReference>
<comment type="caution">
    <text evidence="4">The sequence shown here is derived from an EMBL/GenBank/DDBJ whole genome shotgun (WGS) entry which is preliminary data.</text>
</comment>
<dbReference type="CDD" id="cd02440">
    <property type="entry name" value="AdoMet_MTases"/>
    <property type="match status" value="1"/>
</dbReference>
<evidence type="ECO:0000256" key="1">
    <source>
        <dbReference type="ARBA" id="ARBA00022603"/>
    </source>
</evidence>
<dbReference type="Gene3D" id="3.40.50.150">
    <property type="entry name" value="Vaccinia Virus protein VP39"/>
    <property type="match status" value="1"/>
</dbReference>
<dbReference type="GO" id="GO:0008168">
    <property type="term" value="F:methyltransferase activity"/>
    <property type="evidence" value="ECO:0007669"/>
    <property type="project" value="UniProtKB-KW"/>
</dbReference>